<keyword evidence="2" id="KW-0479">Metal-binding</keyword>
<gene>
    <name evidence="5" type="ORF">RFH988_LOCUS37673</name>
</gene>
<evidence type="ECO:0000313" key="6">
    <source>
        <dbReference type="Proteomes" id="UP000663882"/>
    </source>
</evidence>
<evidence type="ECO:0000256" key="3">
    <source>
        <dbReference type="SAM" id="MobiDB-lite"/>
    </source>
</evidence>
<comment type="cofactor">
    <cofactor evidence="1">
        <name>a divalent metal cation</name>
        <dbReference type="ChEBI" id="CHEBI:60240"/>
    </cofactor>
</comment>
<dbReference type="InterPro" id="IPR027806">
    <property type="entry name" value="HARBI1_dom"/>
</dbReference>
<name>A0A815RAM7_9BILA</name>
<comment type="caution">
    <text evidence="5">The sequence shown here is derived from an EMBL/GenBank/DDBJ whole genome shotgun (WGS) entry which is preliminary data.</text>
</comment>
<dbReference type="Proteomes" id="UP000663882">
    <property type="component" value="Unassembled WGS sequence"/>
</dbReference>
<feature type="compositionally biased region" description="Acidic residues" evidence="3">
    <location>
        <begin position="277"/>
        <end position="294"/>
    </location>
</feature>
<reference evidence="5" key="1">
    <citation type="submission" date="2021-02" db="EMBL/GenBank/DDBJ databases">
        <authorList>
            <person name="Nowell W R."/>
        </authorList>
    </citation>
    <scope>NUCLEOTIDE SEQUENCE</scope>
</reference>
<dbReference type="Pfam" id="PF13359">
    <property type="entry name" value="DDE_Tnp_4"/>
    <property type="match status" value="1"/>
</dbReference>
<evidence type="ECO:0000256" key="2">
    <source>
        <dbReference type="ARBA" id="ARBA00022723"/>
    </source>
</evidence>
<feature type="domain" description="DDE Tnp4" evidence="4">
    <location>
        <begin position="29"/>
        <end position="122"/>
    </location>
</feature>
<evidence type="ECO:0000259" key="4">
    <source>
        <dbReference type="Pfam" id="PF13359"/>
    </source>
</evidence>
<accession>A0A815RAM7</accession>
<feature type="region of interest" description="Disordered" evidence="3">
    <location>
        <begin position="259"/>
        <end position="333"/>
    </location>
</feature>
<evidence type="ECO:0000256" key="1">
    <source>
        <dbReference type="ARBA" id="ARBA00001968"/>
    </source>
</evidence>
<organism evidence="5 6">
    <name type="scientific">Rotaria sordida</name>
    <dbReference type="NCBI Taxonomy" id="392033"/>
    <lineage>
        <taxon>Eukaryota</taxon>
        <taxon>Metazoa</taxon>
        <taxon>Spiralia</taxon>
        <taxon>Gnathifera</taxon>
        <taxon>Rotifera</taxon>
        <taxon>Eurotatoria</taxon>
        <taxon>Bdelloidea</taxon>
        <taxon>Philodinida</taxon>
        <taxon>Philodinidae</taxon>
        <taxon>Rotaria</taxon>
    </lineage>
</organism>
<dbReference type="EMBL" id="CAJNOO010007798">
    <property type="protein sequence ID" value="CAF1474005.1"/>
    <property type="molecule type" value="Genomic_DNA"/>
</dbReference>
<proteinExistence type="predicted"/>
<dbReference type="OrthoDB" id="10019045at2759"/>
<feature type="compositionally biased region" description="Acidic residues" evidence="3">
    <location>
        <begin position="318"/>
        <end position="333"/>
    </location>
</feature>
<sequence>MAVMLLDGKWFDIYGPYYPNGYNNDEQHLHTTFLRNDMFIGDRDFTRCKGKWNLYTPDSICKGETQLPTTKANQTRCITRIRNAIERGFGRLKQCKFIDSVVNTEYIPIIDTIMKILCAVDNAFFCNLVEDSDKAYTNAEVIISNLELENEVMSLEADTIGWRKANTSDISTIIPLYDYNDITKFSSGYSIRVAHAYLGHNEQQWTTYIHYDFSSIIKIKNIVSRKNNEKILPFYTKATALFINFFDCATYKERNKIKHPSSEDDKAINQTKNLTSFDEELIDDESENDDDESTPDTTTDNGSPGATTAVDEFTSDTTIDDETIDDELIDGCQ</sequence>
<dbReference type="GO" id="GO:0046872">
    <property type="term" value="F:metal ion binding"/>
    <property type="evidence" value="ECO:0007669"/>
    <property type="project" value="UniProtKB-KW"/>
</dbReference>
<protein>
    <recommendedName>
        <fullName evidence="4">DDE Tnp4 domain-containing protein</fullName>
    </recommendedName>
</protein>
<evidence type="ECO:0000313" key="5">
    <source>
        <dbReference type="EMBL" id="CAF1474005.1"/>
    </source>
</evidence>
<dbReference type="AlphaFoldDB" id="A0A815RAM7"/>